<accession>A0A224Y0A1</accession>
<keyword evidence="1" id="KW-0812">Transmembrane</keyword>
<name>A0A224Y0A1_9HEMI</name>
<protein>
    <submittedName>
        <fullName evidence="2">Uncharacterized protein</fullName>
    </submittedName>
</protein>
<sequence>MTLLVAQLTSGWSVGLVCNWKLVWCVFVSLLLLMGGVMWFRVIVLLSRAKILTSWHKFITRLEIRYKSLVVVGWRRFVFMPTVALPVHSTAIFTRCIWVCGACVIIFYAFILAIALPVVATAKFAWRWWSGFDSGWCQLLNREDGHFRHLQRDIFYC</sequence>
<evidence type="ECO:0000313" key="2">
    <source>
        <dbReference type="EMBL" id="JAW13789.1"/>
    </source>
</evidence>
<evidence type="ECO:0000256" key="1">
    <source>
        <dbReference type="SAM" id="Phobius"/>
    </source>
</evidence>
<organism evidence="2">
    <name type="scientific">Panstrongylus lignarius</name>
    <dbReference type="NCBI Taxonomy" id="156445"/>
    <lineage>
        <taxon>Eukaryota</taxon>
        <taxon>Metazoa</taxon>
        <taxon>Ecdysozoa</taxon>
        <taxon>Arthropoda</taxon>
        <taxon>Hexapoda</taxon>
        <taxon>Insecta</taxon>
        <taxon>Pterygota</taxon>
        <taxon>Neoptera</taxon>
        <taxon>Paraneoptera</taxon>
        <taxon>Hemiptera</taxon>
        <taxon>Heteroptera</taxon>
        <taxon>Panheteroptera</taxon>
        <taxon>Cimicomorpha</taxon>
        <taxon>Reduviidae</taxon>
        <taxon>Triatominae</taxon>
        <taxon>Panstrongylus</taxon>
    </lineage>
</organism>
<feature type="transmembrane region" description="Helical" evidence="1">
    <location>
        <begin position="92"/>
        <end position="120"/>
    </location>
</feature>
<keyword evidence="1" id="KW-0472">Membrane</keyword>
<reference evidence="2" key="1">
    <citation type="journal article" date="2018" name="PLoS Negl. Trop. Dis.">
        <title>An insight into the salivary gland and fat body transcriptome of Panstrongylus lignarius (Hemiptera: Heteroptera), the main vector of Chagas disease in Peru.</title>
        <authorList>
            <person name="Nevoa J.C."/>
            <person name="Mendes M.T."/>
            <person name="da Silva M.V."/>
            <person name="Soares S.C."/>
            <person name="Oliveira C.J.F."/>
            <person name="Ribeiro J.M.C."/>
        </authorList>
    </citation>
    <scope>NUCLEOTIDE SEQUENCE</scope>
</reference>
<dbReference type="EMBL" id="GFTR01002637">
    <property type="protein sequence ID" value="JAW13789.1"/>
    <property type="molecule type" value="Transcribed_RNA"/>
</dbReference>
<dbReference type="AlphaFoldDB" id="A0A224Y0A1"/>
<feature type="transmembrane region" description="Helical" evidence="1">
    <location>
        <begin position="20"/>
        <end position="46"/>
    </location>
</feature>
<proteinExistence type="predicted"/>
<keyword evidence="1" id="KW-1133">Transmembrane helix</keyword>